<organism evidence="2 3">
    <name type="scientific">Nocardia colli</name>
    <dbReference type="NCBI Taxonomy" id="2545717"/>
    <lineage>
        <taxon>Bacteria</taxon>
        <taxon>Bacillati</taxon>
        <taxon>Actinomycetota</taxon>
        <taxon>Actinomycetes</taxon>
        <taxon>Mycobacteriales</taxon>
        <taxon>Nocardiaceae</taxon>
        <taxon>Nocardia</taxon>
    </lineage>
</organism>
<reference evidence="2 3" key="1">
    <citation type="submission" date="2019-09" db="EMBL/GenBank/DDBJ databases">
        <authorList>
            <person name="Wang X."/>
        </authorList>
    </citation>
    <scope>NUCLEOTIDE SEQUENCE [LARGE SCALE GENOMIC DNA]</scope>
    <source>
        <strain evidence="2 3">CICC 11023</strain>
    </source>
</reference>
<dbReference type="OrthoDB" id="4159887at2"/>
<feature type="chain" id="PRO_5024357575" evidence="1">
    <location>
        <begin position="29"/>
        <end position="227"/>
    </location>
</feature>
<name>A0A5N0E4M4_9NOCA</name>
<protein>
    <submittedName>
        <fullName evidence="2">Uncharacterized protein</fullName>
    </submittedName>
</protein>
<keyword evidence="3" id="KW-1185">Reference proteome</keyword>
<sequence length="227" mass="23903">MIAARMVAVVASVFVSAGLLGGVGPAAAGPAACAAGNPLQPTAELFATDNTATITDPQDERLRNRLDGFELSVDAIAVQHIGLPVGSTLVSGVFWSDERQQATYERSREFHLACVDSAELRQIADQVRTRYQQESVLTFQRLAANSPGVDAFTVTVAGVDVQRFRDSLVADPVARERLVGGSVTEAGTLILVADVADMVLAQHFVAGLGGTWDAAGVQYGDREFVSA</sequence>
<comment type="caution">
    <text evidence="2">The sequence shown here is derived from an EMBL/GenBank/DDBJ whole genome shotgun (WGS) entry which is preliminary data.</text>
</comment>
<evidence type="ECO:0000313" key="3">
    <source>
        <dbReference type="Proteomes" id="UP000323876"/>
    </source>
</evidence>
<evidence type="ECO:0000313" key="2">
    <source>
        <dbReference type="EMBL" id="KAA8884387.1"/>
    </source>
</evidence>
<proteinExistence type="predicted"/>
<dbReference type="RefSeq" id="WP_150406366.1">
    <property type="nucleotide sequence ID" value="NZ_VXLC01000021.1"/>
</dbReference>
<gene>
    <name evidence="2" type="ORF">F3087_34840</name>
</gene>
<dbReference type="AlphaFoldDB" id="A0A5N0E4M4"/>
<accession>A0A5N0E4M4</accession>
<dbReference type="EMBL" id="VXLC01000021">
    <property type="protein sequence ID" value="KAA8884387.1"/>
    <property type="molecule type" value="Genomic_DNA"/>
</dbReference>
<dbReference type="Proteomes" id="UP000323876">
    <property type="component" value="Unassembled WGS sequence"/>
</dbReference>
<evidence type="ECO:0000256" key="1">
    <source>
        <dbReference type="SAM" id="SignalP"/>
    </source>
</evidence>
<keyword evidence="1" id="KW-0732">Signal</keyword>
<feature type="signal peptide" evidence="1">
    <location>
        <begin position="1"/>
        <end position="28"/>
    </location>
</feature>